<organism evidence="1 2">
    <name type="scientific">Endocarpon pusillum</name>
    <dbReference type="NCBI Taxonomy" id="364733"/>
    <lineage>
        <taxon>Eukaryota</taxon>
        <taxon>Fungi</taxon>
        <taxon>Dikarya</taxon>
        <taxon>Ascomycota</taxon>
        <taxon>Pezizomycotina</taxon>
        <taxon>Eurotiomycetes</taxon>
        <taxon>Chaetothyriomycetidae</taxon>
        <taxon>Verrucariales</taxon>
        <taxon>Verrucariaceae</taxon>
        <taxon>Endocarpon</taxon>
    </lineage>
</organism>
<dbReference type="AlphaFoldDB" id="A0A8H7DZK1"/>
<name>A0A8H7DZK1_9EURO</name>
<gene>
    <name evidence="1" type="ORF">GJ744_001308</name>
</gene>
<proteinExistence type="predicted"/>
<dbReference type="EMBL" id="JAACFV010000119">
    <property type="protein sequence ID" value="KAF7505089.1"/>
    <property type="molecule type" value="Genomic_DNA"/>
</dbReference>
<comment type="caution">
    <text evidence="1">The sequence shown here is derived from an EMBL/GenBank/DDBJ whole genome shotgun (WGS) entry which is preliminary data.</text>
</comment>
<dbReference type="Proteomes" id="UP000606974">
    <property type="component" value="Unassembled WGS sequence"/>
</dbReference>
<reference evidence="1" key="1">
    <citation type="submission" date="2020-02" db="EMBL/GenBank/DDBJ databases">
        <authorList>
            <person name="Palmer J.M."/>
        </authorList>
    </citation>
    <scope>NUCLEOTIDE SEQUENCE</scope>
    <source>
        <strain evidence="1">EPUS1.4</strain>
        <tissue evidence="1">Thallus</tissue>
    </source>
</reference>
<protein>
    <submittedName>
        <fullName evidence="1">Uncharacterized protein</fullName>
    </submittedName>
</protein>
<evidence type="ECO:0000313" key="2">
    <source>
        <dbReference type="Proteomes" id="UP000606974"/>
    </source>
</evidence>
<evidence type="ECO:0000313" key="1">
    <source>
        <dbReference type="EMBL" id="KAF7505089.1"/>
    </source>
</evidence>
<accession>A0A8H7DZK1</accession>
<dbReference type="OrthoDB" id="4317186at2759"/>
<sequence length="251" mass="27678">MAGVLASSVLTRSYPLSLPNPVPLASTNTKAGAVIYDNLGVYNLVVGPVTDGKLQEFAGQPTPRFTHFFNTTITRESPTSTGTYSEGDVTRVFWRLSIPVEEATQGHFTSRGQVGPLEPTQTFTGTVDVRYTATVNNIKRTTLIGELKTPGVIRRNQWEDPNNAAALKSTLGKEMRWYATKYQSPLAFVFDGASFLAIRFHVQDMTVQEFQQADCTVFLLSGTDPCLRKLILRMLVLGEIYAAARPTQPRP</sequence>
<keyword evidence="2" id="KW-1185">Reference proteome</keyword>